<keyword evidence="3" id="KW-1185">Reference proteome</keyword>
<dbReference type="SUPFAM" id="SSF56112">
    <property type="entry name" value="Protein kinase-like (PK-like)"/>
    <property type="match status" value="1"/>
</dbReference>
<feature type="domain" description="Protein kinase" evidence="1">
    <location>
        <begin position="152"/>
        <end position="438"/>
    </location>
</feature>
<dbReference type="Gene3D" id="1.10.510.10">
    <property type="entry name" value="Transferase(Phosphotransferase) domain 1"/>
    <property type="match status" value="1"/>
</dbReference>
<evidence type="ECO:0000313" key="2">
    <source>
        <dbReference type="EMBL" id="KAI9246714.1"/>
    </source>
</evidence>
<comment type="caution">
    <text evidence="2">The sequence shown here is derived from an EMBL/GenBank/DDBJ whole genome shotgun (WGS) entry which is preliminary data.</text>
</comment>
<gene>
    <name evidence="2" type="ORF">BDA99DRAFT_489703</name>
</gene>
<sequence>MVFKHYHQGNKYNNHPHLHHPQKKNFMISKQHFNIFNKIRTLNMKCTQGLGDMQVWDVADQWYQKWTVIFSIDHLWNWVPIHEYEQQQQQQQEALTSPIASSSSSEALQRPFQPTTIEPWLNHISQRHNIHPNHRQLLERIYGQLVKINQTNRPLALMGAGALNTLPFFAPSWFVEKEPQRHGGAKEGLAASFVARFVPPYRLTHVPERWDRVFLKGLTVMDLTRQFMVEPNYFFSTIPILGLTLHFDPNTGYSYLVLVLKKAPYGSLEESLEREIPTNYDKPRALALSVTKRIKDLHWEFVHGNVHPRNILLSFADTIGDLADITFMQRNSQSEHYCCHQGGRWPYIAPEFCTTRAPLTSAADIYALGIILWQLVSRITFPDNALIDPHVYRIEPIPGIMKEWEDLIADCLQPDPGKRPNAYTVYRRLEKIPEHVDLDPQVIQYIHQRQLESKQFLQGHQLSESESTLAEMDQDHVWTASVTRWVNHGLDKYPNLVQRFDVL</sequence>
<dbReference type="Proteomes" id="UP001209540">
    <property type="component" value="Unassembled WGS sequence"/>
</dbReference>
<protein>
    <submittedName>
        <fullName evidence="2">Kinase-like domain-containing protein</fullName>
    </submittedName>
</protein>
<keyword evidence="2" id="KW-0808">Transferase</keyword>
<dbReference type="InterPro" id="IPR000719">
    <property type="entry name" value="Prot_kinase_dom"/>
</dbReference>
<dbReference type="GO" id="GO:0004674">
    <property type="term" value="F:protein serine/threonine kinase activity"/>
    <property type="evidence" value="ECO:0007669"/>
    <property type="project" value="TreeGrafter"/>
</dbReference>
<dbReference type="Pfam" id="PF07714">
    <property type="entry name" value="PK_Tyr_Ser-Thr"/>
    <property type="match status" value="1"/>
</dbReference>
<proteinExistence type="predicted"/>
<name>A0AAD5P819_9FUNG</name>
<reference evidence="2" key="2">
    <citation type="submission" date="2023-02" db="EMBL/GenBank/DDBJ databases">
        <authorList>
            <consortium name="DOE Joint Genome Institute"/>
            <person name="Mondo S.J."/>
            <person name="Chang Y."/>
            <person name="Wang Y."/>
            <person name="Ahrendt S."/>
            <person name="Andreopoulos W."/>
            <person name="Barry K."/>
            <person name="Beard J."/>
            <person name="Benny G.L."/>
            <person name="Blankenship S."/>
            <person name="Bonito G."/>
            <person name="Cuomo C."/>
            <person name="Desiro A."/>
            <person name="Gervers K.A."/>
            <person name="Hundley H."/>
            <person name="Kuo A."/>
            <person name="LaButti K."/>
            <person name="Lang B.F."/>
            <person name="Lipzen A."/>
            <person name="O'Donnell K."/>
            <person name="Pangilinan J."/>
            <person name="Reynolds N."/>
            <person name="Sandor L."/>
            <person name="Smith M.W."/>
            <person name="Tsang A."/>
            <person name="Grigoriev I.V."/>
            <person name="Stajich J.E."/>
            <person name="Spatafora J.W."/>
        </authorList>
    </citation>
    <scope>NUCLEOTIDE SEQUENCE</scope>
    <source>
        <strain evidence="2">RSA 2281</strain>
    </source>
</reference>
<dbReference type="AlphaFoldDB" id="A0AAD5P819"/>
<dbReference type="InterPro" id="IPR001245">
    <property type="entry name" value="Ser-Thr/Tyr_kinase_cat_dom"/>
</dbReference>
<dbReference type="EMBL" id="JAIXMP010000045">
    <property type="protein sequence ID" value="KAI9246714.1"/>
    <property type="molecule type" value="Genomic_DNA"/>
</dbReference>
<dbReference type="InterPro" id="IPR011009">
    <property type="entry name" value="Kinase-like_dom_sf"/>
</dbReference>
<reference evidence="2" key="1">
    <citation type="journal article" date="2022" name="IScience">
        <title>Evolution of zygomycete secretomes and the origins of terrestrial fungal ecologies.</title>
        <authorList>
            <person name="Chang Y."/>
            <person name="Wang Y."/>
            <person name="Mondo S."/>
            <person name="Ahrendt S."/>
            <person name="Andreopoulos W."/>
            <person name="Barry K."/>
            <person name="Beard J."/>
            <person name="Benny G.L."/>
            <person name="Blankenship S."/>
            <person name="Bonito G."/>
            <person name="Cuomo C."/>
            <person name="Desiro A."/>
            <person name="Gervers K.A."/>
            <person name="Hundley H."/>
            <person name="Kuo A."/>
            <person name="LaButti K."/>
            <person name="Lang B.F."/>
            <person name="Lipzen A."/>
            <person name="O'Donnell K."/>
            <person name="Pangilinan J."/>
            <person name="Reynolds N."/>
            <person name="Sandor L."/>
            <person name="Smith M.E."/>
            <person name="Tsang A."/>
            <person name="Grigoriev I.V."/>
            <person name="Stajich J.E."/>
            <person name="Spatafora J.W."/>
        </authorList>
    </citation>
    <scope>NUCLEOTIDE SEQUENCE</scope>
    <source>
        <strain evidence="2">RSA 2281</strain>
    </source>
</reference>
<dbReference type="PROSITE" id="PS50011">
    <property type="entry name" value="PROTEIN_KINASE_DOM"/>
    <property type="match status" value="1"/>
</dbReference>
<dbReference type="GO" id="GO:0005524">
    <property type="term" value="F:ATP binding"/>
    <property type="evidence" value="ECO:0007669"/>
    <property type="project" value="InterPro"/>
</dbReference>
<dbReference type="InterPro" id="IPR051681">
    <property type="entry name" value="Ser/Thr_Kinases-Pseudokinases"/>
</dbReference>
<organism evidence="2 3">
    <name type="scientific">Phascolomyces articulosus</name>
    <dbReference type="NCBI Taxonomy" id="60185"/>
    <lineage>
        <taxon>Eukaryota</taxon>
        <taxon>Fungi</taxon>
        <taxon>Fungi incertae sedis</taxon>
        <taxon>Mucoromycota</taxon>
        <taxon>Mucoromycotina</taxon>
        <taxon>Mucoromycetes</taxon>
        <taxon>Mucorales</taxon>
        <taxon>Lichtheimiaceae</taxon>
        <taxon>Phascolomyces</taxon>
    </lineage>
</organism>
<dbReference type="PANTHER" id="PTHR44329">
    <property type="entry name" value="SERINE/THREONINE-PROTEIN KINASE TNNI3K-RELATED"/>
    <property type="match status" value="1"/>
</dbReference>
<accession>A0AAD5P819</accession>
<evidence type="ECO:0000313" key="3">
    <source>
        <dbReference type="Proteomes" id="UP001209540"/>
    </source>
</evidence>
<evidence type="ECO:0000259" key="1">
    <source>
        <dbReference type="PROSITE" id="PS50011"/>
    </source>
</evidence>
<keyword evidence="2" id="KW-0418">Kinase</keyword>